<evidence type="ECO:0000256" key="9">
    <source>
        <dbReference type="ARBA" id="ARBA00022989"/>
    </source>
</evidence>
<comment type="subcellular location">
    <subcellularLocation>
        <location evidence="2">Cell inner membrane</location>
        <topology evidence="2">Multi-pass membrane protein</topology>
    </subcellularLocation>
</comment>
<evidence type="ECO:0000256" key="5">
    <source>
        <dbReference type="ARBA" id="ARBA00022475"/>
    </source>
</evidence>
<dbReference type="AlphaFoldDB" id="A0A7X2IM81"/>
<keyword evidence="7" id="KW-0762">Sugar transport</keyword>
<feature type="transmembrane region" description="Helical" evidence="11">
    <location>
        <begin position="337"/>
        <end position="359"/>
    </location>
</feature>
<dbReference type="CDD" id="cd17394">
    <property type="entry name" value="MFS_FucP_like"/>
    <property type="match status" value="1"/>
</dbReference>
<dbReference type="SUPFAM" id="SSF103473">
    <property type="entry name" value="MFS general substrate transporter"/>
    <property type="match status" value="1"/>
</dbReference>
<evidence type="ECO:0000256" key="4">
    <source>
        <dbReference type="ARBA" id="ARBA00022448"/>
    </source>
</evidence>
<keyword evidence="8 11" id="KW-0812">Transmembrane</keyword>
<feature type="transmembrane region" description="Helical" evidence="11">
    <location>
        <begin position="141"/>
        <end position="164"/>
    </location>
</feature>
<dbReference type="GO" id="GO:0005354">
    <property type="term" value="F:galactose transmembrane transporter activity"/>
    <property type="evidence" value="ECO:0007669"/>
    <property type="project" value="InterPro"/>
</dbReference>
<evidence type="ECO:0000256" key="1">
    <source>
        <dbReference type="ARBA" id="ARBA00003321"/>
    </source>
</evidence>
<feature type="transmembrane region" description="Helical" evidence="11">
    <location>
        <begin position="249"/>
        <end position="270"/>
    </location>
</feature>
<evidence type="ECO:0000256" key="7">
    <source>
        <dbReference type="ARBA" id="ARBA00022597"/>
    </source>
</evidence>
<dbReference type="GO" id="GO:0055056">
    <property type="term" value="F:D-glucose transmembrane transporter activity"/>
    <property type="evidence" value="ECO:0007669"/>
    <property type="project" value="InterPro"/>
</dbReference>
<dbReference type="Proteomes" id="UP000446768">
    <property type="component" value="Unassembled WGS sequence"/>
</dbReference>
<evidence type="ECO:0000256" key="8">
    <source>
        <dbReference type="ARBA" id="ARBA00022692"/>
    </source>
</evidence>
<evidence type="ECO:0000313" key="14">
    <source>
        <dbReference type="Proteomes" id="UP000446768"/>
    </source>
</evidence>
<reference evidence="13 14" key="1">
    <citation type="submission" date="2019-11" db="EMBL/GenBank/DDBJ databases">
        <title>Novel species isolated from a subtropical stream in China.</title>
        <authorList>
            <person name="Lu H."/>
        </authorList>
    </citation>
    <scope>NUCLEOTIDE SEQUENCE [LARGE SCALE GENOMIC DNA]</scope>
    <source>
        <strain evidence="13 14">FT92W</strain>
    </source>
</reference>
<dbReference type="GO" id="GO:0015535">
    <property type="term" value="F:fucose:proton symporter activity"/>
    <property type="evidence" value="ECO:0007669"/>
    <property type="project" value="InterPro"/>
</dbReference>
<dbReference type="PANTHER" id="PTHR43702">
    <property type="entry name" value="L-FUCOSE-PROTON SYMPORTER"/>
    <property type="match status" value="1"/>
</dbReference>
<evidence type="ECO:0000256" key="3">
    <source>
        <dbReference type="ARBA" id="ARBA00009120"/>
    </source>
</evidence>
<name>A0A7X2IM81_9BURK</name>
<feature type="transmembrane region" description="Helical" evidence="11">
    <location>
        <begin position="313"/>
        <end position="331"/>
    </location>
</feature>
<dbReference type="GO" id="GO:0005886">
    <property type="term" value="C:plasma membrane"/>
    <property type="evidence" value="ECO:0007669"/>
    <property type="project" value="UniProtKB-SubCell"/>
</dbReference>
<feature type="transmembrane region" description="Helical" evidence="11">
    <location>
        <begin position="371"/>
        <end position="391"/>
    </location>
</feature>
<keyword evidence="6" id="KW-0997">Cell inner membrane</keyword>
<organism evidence="13 14">
    <name type="scientific">Pseudoduganella rivuli</name>
    <dbReference type="NCBI Taxonomy" id="2666085"/>
    <lineage>
        <taxon>Bacteria</taxon>
        <taxon>Pseudomonadati</taxon>
        <taxon>Pseudomonadota</taxon>
        <taxon>Betaproteobacteria</taxon>
        <taxon>Burkholderiales</taxon>
        <taxon>Oxalobacteraceae</taxon>
        <taxon>Telluria group</taxon>
        <taxon>Pseudoduganella</taxon>
    </lineage>
</organism>
<dbReference type="InterPro" id="IPR005275">
    <property type="entry name" value="Lfuc_symporter_FucP"/>
</dbReference>
<dbReference type="PROSITE" id="PS50850">
    <property type="entry name" value="MFS"/>
    <property type="match status" value="1"/>
</dbReference>
<feature type="transmembrane region" description="Helical" evidence="11">
    <location>
        <begin position="9"/>
        <end position="27"/>
    </location>
</feature>
<dbReference type="InterPro" id="IPR050375">
    <property type="entry name" value="MFS_TsgA-like"/>
</dbReference>
<feature type="domain" description="Major facilitator superfamily (MFS) profile" evidence="12">
    <location>
        <begin position="13"/>
        <end position="420"/>
    </location>
</feature>
<dbReference type="InterPro" id="IPR011701">
    <property type="entry name" value="MFS"/>
</dbReference>
<evidence type="ECO:0000256" key="11">
    <source>
        <dbReference type="SAM" id="Phobius"/>
    </source>
</evidence>
<evidence type="ECO:0000313" key="13">
    <source>
        <dbReference type="EMBL" id="MRV72606.1"/>
    </source>
</evidence>
<proteinExistence type="inferred from homology"/>
<dbReference type="InterPro" id="IPR005964">
    <property type="entry name" value="Glc/Gal_transptr_bac"/>
</dbReference>
<keyword evidence="10 11" id="KW-0472">Membrane</keyword>
<keyword evidence="5" id="KW-1003">Cell membrane</keyword>
<keyword evidence="4" id="KW-0813">Transport</keyword>
<feature type="transmembrane region" description="Helical" evidence="11">
    <location>
        <begin position="282"/>
        <end position="301"/>
    </location>
</feature>
<protein>
    <submittedName>
        <fullName evidence="13">L-fucose:H+ symporter permease</fullName>
    </submittedName>
</protein>
<dbReference type="Pfam" id="PF07690">
    <property type="entry name" value="MFS_1"/>
    <property type="match status" value="1"/>
</dbReference>
<sequence>MTEQPSRQTYAFAFAMITSLFFMWGFVHNLDPILIPHLRRSFSLSVLQSALVDSAVFIAYFVMALPAGVLIRKAGYKRAMIFGLLLFAIGALLFIPAADTQKYAFFLGALFIIACGLTVLETAANPYISLLGRPDRAVQRLNLAQSFNGLAATLAPIVGARLILVEGASDAQLQAMTDSVRQATLAAEAASVKGPYLAVALVIMVIAVIFWFLKLPAVGAGQGDGQQRATVPTGTALARALARPGIRRAVIAQFFYVGAQVCVFSFFILYASRAAGLSQIAAADYLGWGCGLAFVIGRFAGTYLMKYIASARLLLAYAAICTVLSAVAMFAGGMASLAAVIGIAFFMSIMFPTIFALGIHGAGADTEMGSSLIIMSIVGGAVVPLLFGYISDATGNLQYGYAAPLFCFAVIAWFARAAAQEQGAQAAIPSSGALHHV</sequence>
<dbReference type="EMBL" id="WKJJ01000007">
    <property type="protein sequence ID" value="MRV72606.1"/>
    <property type="molecule type" value="Genomic_DNA"/>
</dbReference>
<feature type="transmembrane region" description="Helical" evidence="11">
    <location>
        <begin position="103"/>
        <end position="120"/>
    </location>
</feature>
<evidence type="ECO:0000256" key="2">
    <source>
        <dbReference type="ARBA" id="ARBA00004429"/>
    </source>
</evidence>
<comment type="similarity">
    <text evidence="3">Belongs to the major facilitator superfamily. FHS transporter (TC 2.A.1.7) family.</text>
</comment>
<feature type="transmembrane region" description="Helical" evidence="11">
    <location>
        <begin position="47"/>
        <end position="67"/>
    </location>
</feature>
<dbReference type="PANTHER" id="PTHR43702:SF3">
    <property type="entry name" value="PROTEIN TSGA"/>
    <property type="match status" value="1"/>
</dbReference>
<evidence type="ECO:0000256" key="10">
    <source>
        <dbReference type="ARBA" id="ARBA00023136"/>
    </source>
</evidence>
<keyword evidence="9 11" id="KW-1133">Transmembrane helix</keyword>
<comment type="caution">
    <text evidence="13">The sequence shown here is derived from an EMBL/GenBank/DDBJ whole genome shotgun (WGS) entry which is preliminary data.</text>
</comment>
<dbReference type="GO" id="GO:1904659">
    <property type="term" value="P:D-glucose transmembrane transport"/>
    <property type="evidence" value="ECO:0007669"/>
    <property type="project" value="InterPro"/>
</dbReference>
<accession>A0A7X2IM81</accession>
<dbReference type="NCBIfam" id="TIGR00885">
    <property type="entry name" value="fucP"/>
    <property type="match status" value="1"/>
</dbReference>
<keyword evidence="14" id="KW-1185">Reference proteome</keyword>
<dbReference type="InterPro" id="IPR036259">
    <property type="entry name" value="MFS_trans_sf"/>
</dbReference>
<feature type="transmembrane region" description="Helical" evidence="11">
    <location>
        <begin position="194"/>
        <end position="213"/>
    </location>
</feature>
<feature type="transmembrane region" description="Helical" evidence="11">
    <location>
        <begin position="397"/>
        <end position="415"/>
    </location>
</feature>
<dbReference type="InterPro" id="IPR020846">
    <property type="entry name" value="MFS_dom"/>
</dbReference>
<feature type="transmembrane region" description="Helical" evidence="11">
    <location>
        <begin position="79"/>
        <end position="97"/>
    </location>
</feature>
<gene>
    <name evidence="13" type="primary">fucP</name>
    <name evidence="13" type="ORF">GJ700_12905</name>
</gene>
<dbReference type="Gene3D" id="1.20.1250.20">
    <property type="entry name" value="MFS general substrate transporter like domains"/>
    <property type="match status" value="2"/>
</dbReference>
<dbReference type="RefSeq" id="WP_154374338.1">
    <property type="nucleotide sequence ID" value="NZ_WKJJ01000007.1"/>
</dbReference>
<dbReference type="NCBIfam" id="TIGR01272">
    <property type="entry name" value="gluP"/>
    <property type="match status" value="1"/>
</dbReference>
<evidence type="ECO:0000256" key="6">
    <source>
        <dbReference type="ARBA" id="ARBA00022519"/>
    </source>
</evidence>
<evidence type="ECO:0000259" key="12">
    <source>
        <dbReference type="PROSITE" id="PS50850"/>
    </source>
</evidence>
<comment type="function">
    <text evidence="1">Intake of glucose and galactose.</text>
</comment>